<dbReference type="EMBL" id="RYZI01000082">
    <property type="protein sequence ID" value="RWA11347.1"/>
    <property type="molecule type" value="Genomic_DNA"/>
</dbReference>
<keyword evidence="1" id="KW-0732">Signal</keyword>
<name>A0A439DAB2_9PEZI</name>
<reference evidence="2 3" key="1">
    <citation type="submission" date="2018-12" db="EMBL/GenBank/DDBJ databases">
        <title>Draft genome sequence of Xylaria grammica IHI A82.</title>
        <authorList>
            <person name="Buettner E."/>
            <person name="Kellner H."/>
        </authorList>
    </citation>
    <scope>NUCLEOTIDE SEQUENCE [LARGE SCALE GENOMIC DNA]</scope>
    <source>
        <strain evidence="2 3">IHI A82</strain>
    </source>
</reference>
<accession>A0A439DAB2</accession>
<evidence type="ECO:0000313" key="2">
    <source>
        <dbReference type="EMBL" id="RWA11347.1"/>
    </source>
</evidence>
<protein>
    <recommendedName>
        <fullName evidence="4">SnoaL-like domain-containing protein</fullName>
    </recommendedName>
</protein>
<dbReference type="Proteomes" id="UP000286045">
    <property type="component" value="Unassembled WGS sequence"/>
</dbReference>
<evidence type="ECO:0000256" key="1">
    <source>
        <dbReference type="SAM" id="SignalP"/>
    </source>
</evidence>
<feature type="chain" id="PRO_5019563563" description="SnoaL-like domain-containing protein" evidence="1">
    <location>
        <begin position="20"/>
        <end position="168"/>
    </location>
</feature>
<gene>
    <name evidence="2" type="ORF">EKO27_g3750</name>
</gene>
<dbReference type="AlphaFoldDB" id="A0A439DAB2"/>
<feature type="signal peptide" evidence="1">
    <location>
        <begin position="1"/>
        <end position="19"/>
    </location>
</feature>
<proteinExistence type="predicted"/>
<sequence>MQFSQLVGLTIAGASLASAACPPRIEDGIKAGDDLARWAQDSINAFFPFQDGWQDAFDVAFSADVDATFNATVFTFDTFKTAYEGFYQLLDGGFGGTFEHGFLSAIGVPNAADSGGFVTVTGWEGGLIGGAGGPLLNTTDAAFIVIEETESCERKIVEFRETSNLGKF</sequence>
<evidence type="ECO:0008006" key="4">
    <source>
        <dbReference type="Google" id="ProtNLM"/>
    </source>
</evidence>
<organism evidence="2 3">
    <name type="scientific">Xylaria grammica</name>
    <dbReference type="NCBI Taxonomy" id="363999"/>
    <lineage>
        <taxon>Eukaryota</taxon>
        <taxon>Fungi</taxon>
        <taxon>Dikarya</taxon>
        <taxon>Ascomycota</taxon>
        <taxon>Pezizomycotina</taxon>
        <taxon>Sordariomycetes</taxon>
        <taxon>Xylariomycetidae</taxon>
        <taxon>Xylariales</taxon>
        <taxon>Xylariaceae</taxon>
        <taxon>Xylaria</taxon>
    </lineage>
</organism>
<comment type="caution">
    <text evidence="2">The sequence shown here is derived from an EMBL/GenBank/DDBJ whole genome shotgun (WGS) entry which is preliminary data.</text>
</comment>
<evidence type="ECO:0000313" key="3">
    <source>
        <dbReference type="Proteomes" id="UP000286045"/>
    </source>
</evidence>
<keyword evidence="3" id="KW-1185">Reference proteome</keyword>